<accession>A0A918M1U9</accession>
<comment type="caution">
    <text evidence="2">The sequence shown here is derived from an EMBL/GenBank/DDBJ whole genome shotgun (WGS) entry which is preliminary data.</text>
</comment>
<feature type="region of interest" description="Disordered" evidence="1">
    <location>
        <begin position="198"/>
        <end position="233"/>
    </location>
</feature>
<protein>
    <submittedName>
        <fullName evidence="2">Uncharacterized protein</fullName>
    </submittedName>
</protein>
<gene>
    <name evidence="2" type="ORF">GCM10010226_91300</name>
</gene>
<dbReference type="EMBL" id="BMSA01000065">
    <property type="protein sequence ID" value="GGU00090.1"/>
    <property type="molecule type" value="Genomic_DNA"/>
</dbReference>
<keyword evidence="3" id="KW-1185">Reference proteome</keyword>
<dbReference type="Proteomes" id="UP000646776">
    <property type="component" value="Unassembled WGS sequence"/>
</dbReference>
<feature type="compositionally biased region" description="Low complexity" evidence="1">
    <location>
        <begin position="224"/>
        <end position="233"/>
    </location>
</feature>
<reference evidence="2" key="1">
    <citation type="journal article" date="2014" name="Int. J. Syst. Evol. Microbiol.">
        <title>Complete genome sequence of Corynebacterium casei LMG S-19264T (=DSM 44701T), isolated from a smear-ripened cheese.</title>
        <authorList>
            <consortium name="US DOE Joint Genome Institute (JGI-PGF)"/>
            <person name="Walter F."/>
            <person name="Albersmeier A."/>
            <person name="Kalinowski J."/>
            <person name="Ruckert C."/>
        </authorList>
    </citation>
    <scope>NUCLEOTIDE SEQUENCE</scope>
    <source>
        <strain evidence="2">JCM 4125</strain>
    </source>
</reference>
<evidence type="ECO:0000313" key="3">
    <source>
        <dbReference type="Proteomes" id="UP000646776"/>
    </source>
</evidence>
<evidence type="ECO:0000313" key="2">
    <source>
        <dbReference type="EMBL" id="GGU00090.1"/>
    </source>
</evidence>
<reference evidence="2" key="2">
    <citation type="submission" date="2020-09" db="EMBL/GenBank/DDBJ databases">
        <authorList>
            <person name="Sun Q."/>
            <person name="Ohkuma M."/>
        </authorList>
    </citation>
    <scope>NUCLEOTIDE SEQUENCE</scope>
    <source>
        <strain evidence="2">JCM 4125</strain>
    </source>
</reference>
<proteinExistence type="predicted"/>
<dbReference type="AlphaFoldDB" id="A0A918M1U9"/>
<name>A0A918M1U9_9ACTN</name>
<organism evidence="2 3">
    <name type="scientific">Streptomyces phaeofaciens</name>
    <dbReference type="NCBI Taxonomy" id="68254"/>
    <lineage>
        <taxon>Bacteria</taxon>
        <taxon>Bacillati</taxon>
        <taxon>Actinomycetota</taxon>
        <taxon>Actinomycetes</taxon>
        <taxon>Kitasatosporales</taxon>
        <taxon>Streptomycetaceae</taxon>
        <taxon>Streptomyces</taxon>
    </lineage>
</organism>
<sequence length="233" mass="25907">MRCSTQAVGWLRRNRVLLPGVSVLARQVSEVRTIAEKRLHATIAQAAARADRELPGQLVATLVRPDGTRFSELERLRRPPTRTTGTAFARALERVEEIVAFGLGRVRLNKIPPNRLAVLARYGLGSKAAGLERASEPKRTAMLTAVMRHLEAKAIDEALDLFQVLMATRLISAAKHEVDDKLMPPAWRKAVFANPELPTGAVDRRESRWPSAWRRPGRTRRSPSRSSRTGGQS</sequence>
<evidence type="ECO:0000256" key="1">
    <source>
        <dbReference type="SAM" id="MobiDB-lite"/>
    </source>
</evidence>